<keyword evidence="3" id="KW-1185">Reference proteome</keyword>
<dbReference type="KEGG" id="sli:Slin_4259"/>
<reference evidence="2 3" key="1">
    <citation type="journal article" date="2010" name="Stand. Genomic Sci.">
        <title>Complete genome sequence of Spirosoma linguale type strain (1).</title>
        <authorList>
            <person name="Lail K."/>
            <person name="Sikorski J."/>
            <person name="Saunders E."/>
            <person name="Lapidus A."/>
            <person name="Glavina Del Rio T."/>
            <person name="Copeland A."/>
            <person name="Tice H."/>
            <person name="Cheng J.-F."/>
            <person name="Lucas S."/>
            <person name="Nolan M."/>
            <person name="Bruce D."/>
            <person name="Goodwin L."/>
            <person name="Pitluck S."/>
            <person name="Ivanova N."/>
            <person name="Mavromatis K."/>
            <person name="Ovchinnikova G."/>
            <person name="Pati A."/>
            <person name="Chen A."/>
            <person name="Palaniappan K."/>
            <person name="Land M."/>
            <person name="Hauser L."/>
            <person name="Chang Y.-J."/>
            <person name="Jeffries C.D."/>
            <person name="Chain P."/>
            <person name="Brettin T."/>
            <person name="Detter J.C."/>
            <person name="Schuetze A."/>
            <person name="Rohde M."/>
            <person name="Tindall B.J."/>
            <person name="Goeker M."/>
            <person name="Bristow J."/>
            <person name="Eisen J.A."/>
            <person name="Markowitz V."/>
            <person name="Hugenholtz P."/>
            <person name="Kyrpides N.C."/>
            <person name="Klenk H.-P."/>
            <person name="Chen F."/>
        </authorList>
    </citation>
    <scope>NUCLEOTIDE SEQUENCE [LARGE SCALE GENOMIC DNA]</scope>
    <source>
        <strain evidence="3">ATCC 33905 / DSM 74 / LMG 10896 / Claus 1</strain>
    </source>
</reference>
<evidence type="ECO:0000313" key="2">
    <source>
        <dbReference type="EMBL" id="ADB40243.1"/>
    </source>
</evidence>
<dbReference type="EMBL" id="CP001769">
    <property type="protein sequence ID" value="ADB40243.1"/>
    <property type="molecule type" value="Genomic_DNA"/>
</dbReference>
<dbReference type="SUPFAM" id="SSF55729">
    <property type="entry name" value="Acyl-CoA N-acyltransferases (Nat)"/>
    <property type="match status" value="1"/>
</dbReference>
<dbReference type="HOGENOM" id="CLU_071050_0_0_10"/>
<dbReference type="Gene3D" id="3.40.630.30">
    <property type="match status" value="1"/>
</dbReference>
<gene>
    <name evidence="2" type="ordered locus">Slin_4259</name>
</gene>
<dbReference type="AlphaFoldDB" id="D2QKS7"/>
<dbReference type="Proteomes" id="UP000002028">
    <property type="component" value="Chromosome"/>
</dbReference>
<dbReference type="eggNOG" id="COG5653">
    <property type="taxonomic scope" value="Bacteria"/>
</dbReference>
<sequence>MTHTCPTDYTFLIQHTPRPPEIPAFCQPGFFFNEYTHLRQQRNGQFYLISAVNLFTQEADARCAFFIHSTDAISPAAAPFGSIELSETLPNTVLSTFVAVLITTAHKLGSTRIRLVTYPRCYAPQQTNRLLSVLAEHKFVIVESNPSSFLSITDKSFEIKLAPAARRRLRKCREAGFTFAHQQTPNVVDVVKFIRRTRQQQGYPLPLEPEQLIDLLQSFPEKFSVFTVINGTSLAAVMITVRVRHDLLYAFLPASDPAYHAFSPMIFLIDGLYSHCQQQGIQLLDLGVSLDASRQPKPSLLRFKRNLGAQESPKYTVERRIGRDDLPCLQHTPSKNG</sequence>
<evidence type="ECO:0000313" key="3">
    <source>
        <dbReference type="Proteomes" id="UP000002028"/>
    </source>
</evidence>
<name>D2QKS7_SPILD</name>
<accession>D2QKS7</accession>
<dbReference type="InterPro" id="IPR016181">
    <property type="entry name" value="Acyl_CoA_acyltransferase"/>
</dbReference>
<organism evidence="2 3">
    <name type="scientific">Spirosoma linguale (strain ATCC 33905 / DSM 74 / LMG 10896 / Claus 1)</name>
    <dbReference type="NCBI Taxonomy" id="504472"/>
    <lineage>
        <taxon>Bacteria</taxon>
        <taxon>Pseudomonadati</taxon>
        <taxon>Bacteroidota</taxon>
        <taxon>Cytophagia</taxon>
        <taxon>Cytophagales</taxon>
        <taxon>Cytophagaceae</taxon>
        <taxon>Spirosoma</taxon>
    </lineage>
</organism>
<protein>
    <recommendedName>
        <fullName evidence="1">BioF2-like acetyltransferase domain-containing protein</fullName>
    </recommendedName>
</protein>
<proteinExistence type="predicted"/>
<feature type="domain" description="BioF2-like acetyltransferase" evidence="1">
    <location>
        <begin position="165"/>
        <end position="289"/>
    </location>
</feature>
<dbReference type="STRING" id="504472.Slin_4259"/>
<dbReference type="InterPro" id="IPR038740">
    <property type="entry name" value="BioF2-like_GNAT_dom"/>
</dbReference>
<dbReference type="Pfam" id="PF13480">
    <property type="entry name" value="Acetyltransf_6"/>
    <property type="match status" value="1"/>
</dbReference>
<dbReference type="RefSeq" id="WP_012928751.1">
    <property type="nucleotide sequence ID" value="NC_013730.1"/>
</dbReference>
<evidence type="ECO:0000259" key="1">
    <source>
        <dbReference type="Pfam" id="PF13480"/>
    </source>
</evidence>